<organism evidence="2 3">
    <name type="scientific">Anopheles dirus</name>
    <dbReference type="NCBI Taxonomy" id="7168"/>
    <lineage>
        <taxon>Eukaryota</taxon>
        <taxon>Metazoa</taxon>
        <taxon>Ecdysozoa</taxon>
        <taxon>Arthropoda</taxon>
        <taxon>Hexapoda</taxon>
        <taxon>Insecta</taxon>
        <taxon>Pterygota</taxon>
        <taxon>Neoptera</taxon>
        <taxon>Endopterygota</taxon>
        <taxon>Diptera</taxon>
        <taxon>Nematocera</taxon>
        <taxon>Culicoidea</taxon>
        <taxon>Culicidae</taxon>
        <taxon>Anophelinae</taxon>
        <taxon>Anopheles</taxon>
    </lineage>
</organism>
<feature type="region of interest" description="Disordered" evidence="1">
    <location>
        <begin position="7"/>
        <end position="28"/>
    </location>
</feature>
<reference evidence="2" key="2">
    <citation type="submission" date="2020-05" db="UniProtKB">
        <authorList>
            <consortium name="EnsemblMetazoa"/>
        </authorList>
    </citation>
    <scope>IDENTIFICATION</scope>
    <source>
        <strain evidence="2">WRAIR2</strain>
    </source>
</reference>
<keyword evidence="3" id="KW-1185">Reference proteome</keyword>
<accession>A0A182NX24</accession>
<protein>
    <submittedName>
        <fullName evidence="2">Uncharacterized protein</fullName>
    </submittedName>
</protein>
<sequence length="28" mass="3078">MVVVIFEENRTSTQSTASEAHANRSLAE</sequence>
<proteinExistence type="predicted"/>
<name>A0A182NX24_9DIPT</name>
<dbReference type="AlphaFoldDB" id="A0A182NX24"/>
<dbReference type="VEuPathDB" id="VectorBase:ADIR014421"/>
<evidence type="ECO:0000256" key="1">
    <source>
        <dbReference type="SAM" id="MobiDB-lite"/>
    </source>
</evidence>
<dbReference type="EnsemblMetazoa" id="ADIR014421-RA">
    <property type="protein sequence ID" value="ADIR014421-PA"/>
    <property type="gene ID" value="ADIR014421"/>
</dbReference>
<evidence type="ECO:0000313" key="2">
    <source>
        <dbReference type="EnsemblMetazoa" id="ADIR014421-PA"/>
    </source>
</evidence>
<dbReference type="Proteomes" id="UP000075884">
    <property type="component" value="Unassembled WGS sequence"/>
</dbReference>
<reference evidence="3" key="1">
    <citation type="submission" date="2013-03" db="EMBL/GenBank/DDBJ databases">
        <title>The Genome Sequence of Anopheles dirus WRAIR2.</title>
        <authorList>
            <consortium name="The Broad Institute Genomics Platform"/>
            <person name="Neafsey D.E."/>
            <person name="Walton C."/>
            <person name="Walker B."/>
            <person name="Young S.K."/>
            <person name="Zeng Q."/>
            <person name="Gargeya S."/>
            <person name="Fitzgerald M."/>
            <person name="Haas B."/>
            <person name="Abouelleil A."/>
            <person name="Allen A.W."/>
            <person name="Alvarado L."/>
            <person name="Arachchi H.M."/>
            <person name="Berlin A.M."/>
            <person name="Chapman S.B."/>
            <person name="Gainer-Dewar J."/>
            <person name="Goldberg J."/>
            <person name="Griggs A."/>
            <person name="Gujja S."/>
            <person name="Hansen M."/>
            <person name="Howarth C."/>
            <person name="Imamovic A."/>
            <person name="Ireland A."/>
            <person name="Larimer J."/>
            <person name="McCowan C."/>
            <person name="Murphy C."/>
            <person name="Pearson M."/>
            <person name="Poon T.W."/>
            <person name="Priest M."/>
            <person name="Roberts A."/>
            <person name="Saif S."/>
            <person name="Shea T."/>
            <person name="Sisk P."/>
            <person name="Sykes S."/>
            <person name="Wortman J."/>
            <person name="Nusbaum C."/>
            <person name="Birren B."/>
        </authorList>
    </citation>
    <scope>NUCLEOTIDE SEQUENCE [LARGE SCALE GENOMIC DNA]</scope>
    <source>
        <strain evidence="3">WRAIR2</strain>
    </source>
</reference>
<evidence type="ECO:0000313" key="3">
    <source>
        <dbReference type="Proteomes" id="UP000075884"/>
    </source>
</evidence>